<name>H0E127_9ACTN</name>
<evidence type="ECO:0000313" key="3">
    <source>
        <dbReference type="Proteomes" id="UP000005143"/>
    </source>
</evidence>
<proteinExistence type="predicted"/>
<comment type="caution">
    <text evidence="2">The sequence shown here is derived from an EMBL/GenBank/DDBJ whole genome shotgun (WGS) entry which is preliminary data.</text>
</comment>
<protein>
    <submittedName>
        <fullName evidence="2">Uncharacterized protein</fullName>
    </submittedName>
</protein>
<dbReference type="EMBL" id="AGUD01000017">
    <property type="protein sequence ID" value="EHN12602.1"/>
    <property type="molecule type" value="Genomic_DNA"/>
</dbReference>
<feature type="region of interest" description="Disordered" evidence="1">
    <location>
        <begin position="55"/>
        <end position="74"/>
    </location>
</feature>
<organism evidence="2 3">
    <name type="scientific">Patulibacter medicamentivorans</name>
    <dbReference type="NCBI Taxonomy" id="1097667"/>
    <lineage>
        <taxon>Bacteria</taxon>
        <taxon>Bacillati</taxon>
        <taxon>Actinomycetota</taxon>
        <taxon>Thermoleophilia</taxon>
        <taxon>Solirubrobacterales</taxon>
        <taxon>Patulibacteraceae</taxon>
        <taxon>Patulibacter</taxon>
    </lineage>
</organism>
<evidence type="ECO:0000313" key="2">
    <source>
        <dbReference type="EMBL" id="EHN12602.1"/>
    </source>
</evidence>
<accession>H0E127</accession>
<reference evidence="2 3" key="1">
    <citation type="journal article" date="2013" name="Biodegradation">
        <title>Quantitative proteomic analysis of ibuprofen-degrading Patulibacter sp. strain I11.</title>
        <authorList>
            <person name="Almeida B."/>
            <person name="Kjeldal H."/>
            <person name="Lolas I."/>
            <person name="Knudsen A.D."/>
            <person name="Carvalho G."/>
            <person name="Nielsen K.L."/>
            <person name="Barreto Crespo M.T."/>
            <person name="Stensballe A."/>
            <person name="Nielsen J.L."/>
        </authorList>
    </citation>
    <scope>NUCLEOTIDE SEQUENCE [LARGE SCALE GENOMIC DNA]</scope>
    <source>
        <strain evidence="2 3">I11</strain>
    </source>
</reference>
<dbReference type="Proteomes" id="UP000005143">
    <property type="component" value="Unassembled WGS sequence"/>
</dbReference>
<evidence type="ECO:0000256" key="1">
    <source>
        <dbReference type="SAM" id="MobiDB-lite"/>
    </source>
</evidence>
<sequence>MVYGILPDGNQDARLLLENGESVTPEFDASGNAWHALVAKAKGALPTELRWQASDGEEASNMVPRSPDVLGGLC</sequence>
<keyword evidence="3" id="KW-1185">Reference proteome</keyword>
<gene>
    <name evidence="2" type="ORF">PAI11_04860</name>
</gene>
<dbReference type="AlphaFoldDB" id="H0E127"/>